<gene>
    <name evidence="7" type="ORF">JQM67_01010</name>
</gene>
<dbReference type="Pfam" id="PF14602">
    <property type="entry name" value="Hexapep_2"/>
    <property type="match status" value="2"/>
</dbReference>
<proteinExistence type="inferred from homology"/>
<dbReference type="PANTHER" id="PTHR43017">
    <property type="entry name" value="GALACTOSIDE O-ACETYLTRANSFERASE"/>
    <property type="match status" value="1"/>
</dbReference>
<dbReference type="Proteomes" id="UP001299220">
    <property type="component" value="Unassembled WGS sequence"/>
</dbReference>
<name>A0ABS9CJ66_9FIRM</name>
<organism evidence="7 8">
    <name type="scientific">Anaeromassilibacillus senegalensis</name>
    <dbReference type="NCBI Taxonomy" id="1673717"/>
    <lineage>
        <taxon>Bacteria</taxon>
        <taxon>Bacillati</taxon>
        <taxon>Bacillota</taxon>
        <taxon>Clostridia</taxon>
        <taxon>Eubacteriales</taxon>
        <taxon>Acutalibacteraceae</taxon>
        <taxon>Anaeromassilibacillus</taxon>
    </lineage>
</organism>
<dbReference type="CDD" id="cd03357">
    <property type="entry name" value="LbH_MAT_GAT"/>
    <property type="match status" value="1"/>
</dbReference>
<comment type="caution">
    <text evidence="7">The sequence shown here is derived from an EMBL/GenBank/DDBJ whole genome shotgun (WGS) entry which is preliminary data.</text>
</comment>
<keyword evidence="4 5" id="KW-0012">Acyltransferase</keyword>
<protein>
    <recommendedName>
        <fullName evidence="5">Acetyltransferase</fullName>
        <ecNumber evidence="5">2.3.1.-</ecNumber>
    </recommendedName>
</protein>
<evidence type="ECO:0000256" key="5">
    <source>
        <dbReference type="RuleBase" id="RU367021"/>
    </source>
</evidence>
<evidence type="ECO:0000256" key="4">
    <source>
        <dbReference type="ARBA" id="ARBA00023315"/>
    </source>
</evidence>
<dbReference type="EC" id="2.3.1.-" evidence="5"/>
<dbReference type="Pfam" id="PF12464">
    <property type="entry name" value="Mac"/>
    <property type="match status" value="1"/>
</dbReference>
<keyword evidence="2 5" id="KW-0808">Transferase</keyword>
<evidence type="ECO:0000259" key="6">
    <source>
        <dbReference type="SMART" id="SM01266"/>
    </source>
</evidence>
<evidence type="ECO:0000256" key="3">
    <source>
        <dbReference type="ARBA" id="ARBA00022737"/>
    </source>
</evidence>
<accession>A0ABS9CJ66</accession>
<keyword evidence="3" id="KW-0677">Repeat</keyword>
<dbReference type="Gene3D" id="2.160.10.10">
    <property type="entry name" value="Hexapeptide repeat proteins"/>
    <property type="match status" value="1"/>
</dbReference>
<comment type="similarity">
    <text evidence="1 5">Belongs to the transferase hexapeptide repeat family.</text>
</comment>
<dbReference type="RefSeq" id="WP_235322130.1">
    <property type="nucleotide sequence ID" value="NZ_JAFBIT010000001.1"/>
</dbReference>
<evidence type="ECO:0000256" key="1">
    <source>
        <dbReference type="ARBA" id="ARBA00007274"/>
    </source>
</evidence>
<evidence type="ECO:0000313" key="8">
    <source>
        <dbReference type="Proteomes" id="UP001299220"/>
    </source>
</evidence>
<evidence type="ECO:0000256" key="2">
    <source>
        <dbReference type="ARBA" id="ARBA00022679"/>
    </source>
</evidence>
<dbReference type="InterPro" id="IPR024688">
    <property type="entry name" value="Mac_dom"/>
</dbReference>
<dbReference type="InterPro" id="IPR039369">
    <property type="entry name" value="LacA-like"/>
</dbReference>
<dbReference type="PANTHER" id="PTHR43017:SF1">
    <property type="entry name" value="ACETYLTRANSFERASE YJL218W-RELATED"/>
    <property type="match status" value="1"/>
</dbReference>
<keyword evidence="8" id="KW-1185">Reference proteome</keyword>
<dbReference type="EMBL" id="JAFBIT010000001">
    <property type="protein sequence ID" value="MCF2651191.1"/>
    <property type="molecule type" value="Genomic_DNA"/>
</dbReference>
<dbReference type="InterPro" id="IPR001451">
    <property type="entry name" value="Hexapep"/>
</dbReference>
<dbReference type="SMART" id="SM01266">
    <property type="entry name" value="Mac"/>
    <property type="match status" value="1"/>
</dbReference>
<reference evidence="7 8" key="1">
    <citation type="submission" date="2020-12" db="EMBL/GenBank/DDBJ databases">
        <title>Whole genome sequences of gut porcine anaerobes.</title>
        <authorList>
            <person name="Kubasova T."/>
            <person name="Jahodarova E."/>
            <person name="Rychlik I."/>
        </authorList>
    </citation>
    <scope>NUCLEOTIDE SEQUENCE [LARGE SCALE GENOMIC DNA]</scope>
    <source>
        <strain evidence="7 8">An867</strain>
    </source>
</reference>
<feature type="domain" description="Maltose/galactoside acetyltransferase" evidence="6">
    <location>
        <begin position="4"/>
        <end position="58"/>
    </location>
</feature>
<dbReference type="SUPFAM" id="SSF51161">
    <property type="entry name" value="Trimeric LpxA-like enzymes"/>
    <property type="match status" value="1"/>
</dbReference>
<evidence type="ECO:0000313" key="7">
    <source>
        <dbReference type="EMBL" id="MCF2651191.1"/>
    </source>
</evidence>
<dbReference type="InterPro" id="IPR011004">
    <property type="entry name" value="Trimer_LpxA-like_sf"/>
</dbReference>
<sequence>MTEEEKIFAGQVYCPGHPDLVAIKLRAHNLCSAYNQTFENEKEKREQIVRQLFADFGEGSFVQGPIQIHYGTHTHIGDKFFGNFNLTIQDDAPVTIGDRCNFGPNVTIVTPQHPLLPDERRALKLKDGGEKRVCYAEPVKIGNDCWFGANVVVCPGVTIGDNCVIGAGSVVTKDIPANSIAVGNPCRVLRTIGEADSMKYKPERLGGEEYDFD</sequence>